<reference evidence="1 2" key="1">
    <citation type="journal article" date="2019" name="Genome Biol. Evol.">
        <title>Toxin and genome evolution in a Drosophila defensive symbiosis.</title>
        <authorList>
            <person name="Ballinger M.J."/>
            <person name="Gawryluk R.M."/>
            <person name="Perlman S.J."/>
        </authorList>
    </citation>
    <scope>NUCLEOTIDE SEQUENCE [LARGE SCALE GENOMIC DNA]</scope>
    <source>
        <strain evidence="2">sNeo</strain>
    </source>
</reference>
<comment type="caution">
    <text evidence="1">The sequence shown here is derived from an EMBL/GenBank/DDBJ whole genome shotgun (WGS) entry which is preliminary data.</text>
</comment>
<sequence>NSGLSVRQFIQTSAPGEGYCFPKITYDEKLNKGIVELDEILLKDPGVRAMAVKFYDNPIFFDMPVIG</sequence>
<dbReference type="AlphaFoldDB" id="A0A3S0SX62"/>
<name>A0A3S0SX62_9MOLU</name>
<dbReference type="Proteomes" id="UP000274545">
    <property type="component" value="Unassembled WGS sequence"/>
</dbReference>
<proteinExistence type="predicted"/>
<accession>A0A3S0SX62</accession>
<gene>
    <name evidence="1" type="ORF">D6D54_09755</name>
</gene>
<organism evidence="1 2">
    <name type="scientific">Spiroplasma poulsonii</name>
    <dbReference type="NCBI Taxonomy" id="2138"/>
    <lineage>
        <taxon>Bacteria</taxon>
        <taxon>Bacillati</taxon>
        <taxon>Mycoplasmatota</taxon>
        <taxon>Mollicutes</taxon>
        <taxon>Entomoplasmatales</taxon>
        <taxon>Spiroplasmataceae</taxon>
        <taxon>Spiroplasma</taxon>
    </lineage>
</organism>
<protein>
    <submittedName>
        <fullName evidence="1">Uncharacterized protein</fullName>
    </submittedName>
</protein>
<evidence type="ECO:0000313" key="1">
    <source>
        <dbReference type="EMBL" id="RUP70410.1"/>
    </source>
</evidence>
<feature type="non-terminal residue" evidence="1">
    <location>
        <position position="1"/>
    </location>
</feature>
<dbReference type="RefSeq" id="WP_158676298.1">
    <property type="nucleotide sequence ID" value="NZ_RAHC01000180.1"/>
</dbReference>
<feature type="non-terminal residue" evidence="1">
    <location>
        <position position="67"/>
    </location>
</feature>
<dbReference type="EMBL" id="RAHC01000180">
    <property type="protein sequence ID" value="RUP70410.1"/>
    <property type="molecule type" value="Genomic_DNA"/>
</dbReference>
<evidence type="ECO:0000313" key="2">
    <source>
        <dbReference type="Proteomes" id="UP000274545"/>
    </source>
</evidence>